<proteinExistence type="predicted"/>
<gene>
    <name evidence="1" type="ORF">NVIE_018250</name>
</gene>
<reference evidence="1 2" key="1">
    <citation type="journal article" date="2014" name="Int. J. Syst. Evol. Microbiol.">
        <title>Nitrososphaera viennensis gen. nov., sp. nov., an aerobic and mesophilic, ammonia-oxidizing archaeon from soil and a member of the archaeal phylum Thaumarchaeota.</title>
        <authorList>
            <person name="Stieglmeier M."/>
            <person name="Klingl A."/>
            <person name="Alves R.J."/>
            <person name="Rittmann S.K."/>
            <person name="Melcher M."/>
            <person name="Leisch N."/>
            <person name="Schleper C."/>
        </authorList>
    </citation>
    <scope>NUCLEOTIDE SEQUENCE [LARGE SCALE GENOMIC DNA]</scope>
    <source>
        <strain evidence="1">EN76</strain>
    </source>
</reference>
<dbReference type="STRING" id="926571.NVIE_018250"/>
<organism evidence="1 2">
    <name type="scientific">Nitrososphaera viennensis EN76</name>
    <dbReference type="NCBI Taxonomy" id="926571"/>
    <lineage>
        <taxon>Archaea</taxon>
        <taxon>Nitrososphaerota</taxon>
        <taxon>Nitrososphaeria</taxon>
        <taxon>Nitrososphaerales</taxon>
        <taxon>Nitrososphaeraceae</taxon>
        <taxon>Nitrososphaera</taxon>
    </lineage>
</organism>
<protein>
    <submittedName>
        <fullName evidence="1">Uncharacterized protein</fullName>
    </submittedName>
</protein>
<dbReference type="GeneID" id="74947084"/>
<evidence type="ECO:0000313" key="1">
    <source>
        <dbReference type="EMBL" id="AIC16080.1"/>
    </source>
</evidence>
<dbReference type="AlphaFoldDB" id="A0A060HLH6"/>
<dbReference type="HOGENOM" id="CLU_1514667_0_0_2"/>
<dbReference type="EMBL" id="CP007536">
    <property type="protein sequence ID" value="AIC16080.1"/>
    <property type="molecule type" value="Genomic_DNA"/>
</dbReference>
<dbReference type="Proteomes" id="UP000027093">
    <property type="component" value="Chromosome"/>
</dbReference>
<sequence>MTLGNHRMIVAVIAIGVFATILGASMVAASMQNATASSNMPRRIAGSWVETSIAHNAEGHQSHQAVHFVWPQAGQVYDGKVTFTASKGVDIIAIHDITDQQGNTTGIKTWTVEGRKYATTTLMTNATSGTVDFVGSEILAHSASSDQYTVAFSLDAITMRDTGIHNYVQNNNSTRTP</sequence>
<keyword evidence="2" id="KW-1185">Reference proteome</keyword>
<name>A0A060HLH6_9ARCH</name>
<dbReference type="KEGG" id="nvn:NVIE_018250"/>
<evidence type="ECO:0000313" key="2">
    <source>
        <dbReference type="Proteomes" id="UP000027093"/>
    </source>
</evidence>
<dbReference type="OrthoDB" id="11413at2157"/>
<accession>A0A060HLH6</accession>
<dbReference type="RefSeq" id="WP_075054937.1">
    <property type="nucleotide sequence ID" value="NZ_CP007536.1"/>
</dbReference>